<dbReference type="GO" id="GO:0016604">
    <property type="term" value="C:nuclear body"/>
    <property type="evidence" value="ECO:0007669"/>
    <property type="project" value="TreeGrafter"/>
</dbReference>
<evidence type="ECO:0000313" key="7">
    <source>
        <dbReference type="Proteomes" id="UP000492821"/>
    </source>
</evidence>
<evidence type="ECO:0000259" key="5">
    <source>
        <dbReference type="Pfam" id="PF16099"/>
    </source>
</evidence>
<feature type="compositionally biased region" description="Polar residues" evidence="3">
    <location>
        <begin position="328"/>
        <end position="342"/>
    </location>
</feature>
<dbReference type="PANTHER" id="PTHR14790">
    <property type="entry name" value="RECQ-MEDIATED GENOME INSTABILITY PROTEIN 1 RMI1"/>
    <property type="match status" value="1"/>
</dbReference>
<dbReference type="InterPro" id="IPR013894">
    <property type="entry name" value="RMI1_OB"/>
</dbReference>
<dbReference type="GO" id="GO:0000712">
    <property type="term" value="P:resolution of meiotic recombination intermediates"/>
    <property type="evidence" value="ECO:0007669"/>
    <property type="project" value="TreeGrafter"/>
</dbReference>
<feature type="domain" description="RMI1 N-terminal" evidence="6">
    <location>
        <begin position="12"/>
        <end position="57"/>
    </location>
</feature>
<sequence>MSSSTSYVIDYFLTRHIFLNDEWLSEVVKYIESKHRISGEPLAKAVFDQWLHAPLSESTHPSFQWPSGNVLEQNLVFQIDSILDIGSSYWSQYRAVTHVADNFDFFEAVNAEEVPKEKQFENNSSRMLLLELSDGLTKVKAIEYQKLPFLTPKTTPGSKILLYGQVKHRKQILWLTPANCQLLGGDIKELAFRNRQEAVLGRKLKIAKYSDEVVPDTFAEVVTIPPVQRNRRSDTENRSPVPVAAVAPLRQPEVITLSPCRPLNPIVPRRPNASNPPETVTLFDSQEVVAPRIARPAPVRRNVPIVEIVPDSMAVVARPNLVQQRLSFENHRQSPVASTSTADDVVADSDTEADAPSDAPTSSRERTDPALFSSNDNSSLLNLSISPIKDPSPKWVNPFIRQNRDSITTSTPKQPPSTHANPSTSTSRSKPPLKRLSFEDPDHSPATDDFDDNFLHDSDIETASPMVAKADTVTSSQERREQEALINSIREDSDPDDIFSEMSLQNLTVSPIKEDSKPIPFISRKRASGPAASTPKPPVVKRINQFFMPSTSQRSTVGSSLPVSHVKGEIMDEDDDDIMVLDSSPTTSKPVKTEVGVAETSPAAKRIKAELCDPDEISPEAVEQFKKQKLVTIAKALQRLKYSIGCMRMQIHAVMKRVLIPFHPEDNQWVMKILLYDETSTGLDCYVSHAVLVKLLGMTPKEAMAIKASRNKEKQRDGAKRIESIKTQLARLDIVFEIEFYSATNTIPLVVGVDTFSQLLLT</sequence>
<evidence type="ECO:0000313" key="8">
    <source>
        <dbReference type="WBParaSite" id="Pan_g9123.t1"/>
    </source>
</evidence>
<dbReference type="InterPro" id="IPR042470">
    <property type="entry name" value="RMI1_N_C_sf"/>
</dbReference>
<dbReference type="InterPro" id="IPR032199">
    <property type="entry name" value="RMI1_C"/>
</dbReference>
<keyword evidence="7" id="KW-1185">Reference proteome</keyword>
<feature type="compositionally biased region" description="Polar residues" evidence="3">
    <location>
        <begin position="405"/>
        <end position="429"/>
    </location>
</feature>
<dbReference type="InterPro" id="IPR049363">
    <property type="entry name" value="RMI1_N"/>
</dbReference>
<evidence type="ECO:0000256" key="3">
    <source>
        <dbReference type="SAM" id="MobiDB-lite"/>
    </source>
</evidence>
<feature type="region of interest" description="Disordered" evidence="3">
    <location>
        <begin position="328"/>
        <end position="456"/>
    </location>
</feature>
<evidence type="ECO:0000256" key="1">
    <source>
        <dbReference type="ARBA" id="ARBA00006395"/>
    </source>
</evidence>
<feature type="compositionally biased region" description="Basic and acidic residues" evidence="3">
    <location>
        <begin position="436"/>
        <end position="446"/>
    </location>
</feature>
<dbReference type="Pfam" id="PF08585">
    <property type="entry name" value="RMI1_N_C"/>
    <property type="match status" value="1"/>
</dbReference>
<dbReference type="SMART" id="SM01161">
    <property type="entry name" value="DUF1767"/>
    <property type="match status" value="1"/>
</dbReference>
<feature type="compositionally biased region" description="Low complexity" evidence="3">
    <location>
        <begin position="373"/>
        <end position="386"/>
    </location>
</feature>
<dbReference type="Gene3D" id="2.40.50.770">
    <property type="entry name" value="RecQ-mediated genome instability protein Rmi1, C-terminal domain"/>
    <property type="match status" value="1"/>
</dbReference>
<dbReference type="GO" id="GO:0031422">
    <property type="term" value="C:RecQ family helicase-topoisomerase III complex"/>
    <property type="evidence" value="ECO:0007669"/>
    <property type="project" value="TreeGrafter"/>
</dbReference>
<comment type="similarity">
    <text evidence="1">Belongs to the RMI1 family.</text>
</comment>
<proteinExistence type="inferred from homology"/>
<dbReference type="WBParaSite" id="Pan_g9123.t1">
    <property type="protein sequence ID" value="Pan_g9123.t1"/>
    <property type="gene ID" value="Pan_g9123"/>
</dbReference>
<reference evidence="7" key="1">
    <citation type="journal article" date="2013" name="Genetics">
        <title>The draft genome and transcriptome of Panagrellus redivivus are shaped by the harsh demands of a free-living lifestyle.</title>
        <authorList>
            <person name="Srinivasan J."/>
            <person name="Dillman A.R."/>
            <person name="Macchietto M.G."/>
            <person name="Heikkinen L."/>
            <person name="Lakso M."/>
            <person name="Fracchia K.M."/>
            <person name="Antoshechkin I."/>
            <person name="Mortazavi A."/>
            <person name="Wong G."/>
            <person name="Sternberg P.W."/>
        </authorList>
    </citation>
    <scope>NUCLEOTIDE SEQUENCE [LARGE SCALE GENOMIC DNA]</scope>
    <source>
        <strain evidence="7">MT8872</strain>
    </source>
</reference>
<dbReference type="GO" id="GO:0000166">
    <property type="term" value="F:nucleotide binding"/>
    <property type="evidence" value="ECO:0007669"/>
    <property type="project" value="InterPro"/>
</dbReference>
<reference evidence="8" key="2">
    <citation type="submission" date="2020-10" db="UniProtKB">
        <authorList>
            <consortium name="WormBaseParasite"/>
        </authorList>
    </citation>
    <scope>IDENTIFICATION</scope>
</reference>
<feature type="domain" description="RecQ-mediated genome instability protein 1 C-terminal OB-fold" evidence="5">
    <location>
        <begin position="640"/>
        <end position="756"/>
    </location>
</feature>
<dbReference type="AlphaFoldDB" id="A0A7E4WD56"/>
<evidence type="ECO:0000256" key="2">
    <source>
        <dbReference type="ARBA" id="ARBA00018987"/>
    </source>
</evidence>
<dbReference type="GO" id="GO:0000724">
    <property type="term" value="P:double-strand break repair via homologous recombination"/>
    <property type="evidence" value="ECO:0007669"/>
    <property type="project" value="TreeGrafter"/>
</dbReference>
<accession>A0A7E4WD56</accession>
<feature type="domain" description="RecQ mediated genome instability protein 1 OB-fold" evidence="4">
    <location>
        <begin position="66"/>
        <end position="197"/>
    </location>
</feature>
<dbReference type="PANTHER" id="PTHR14790:SF15">
    <property type="entry name" value="RECQ-MEDIATED GENOME INSTABILITY PROTEIN 1"/>
    <property type="match status" value="1"/>
</dbReference>
<dbReference type="Pfam" id="PF21000">
    <property type="entry name" value="RMI1_N_N"/>
    <property type="match status" value="1"/>
</dbReference>
<evidence type="ECO:0000259" key="6">
    <source>
        <dbReference type="Pfam" id="PF21000"/>
    </source>
</evidence>
<feature type="compositionally biased region" description="Acidic residues" evidence="3">
    <location>
        <begin position="345"/>
        <end position="355"/>
    </location>
</feature>
<name>A0A7E4WD56_PANRE</name>
<protein>
    <recommendedName>
        <fullName evidence="2">RecQ-mediated genome instability protein 1</fullName>
    </recommendedName>
</protein>
<dbReference type="Pfam" id="PF16099">
    <property type="entry name" value="RMI1_C"/>
    <property type="match status" value="1"/>
</dbReference>
<evidence type="ECO:0000259" key="4">
    <source>
        <dbReference type="Pfam" id="PF08585"/>
    </source>
</evidence>
<organism evidence="7 8">
    <name type="scientific">Panagrellus redivivus</name>
    <name type="common">Microworm</name>
    <dbReference type="NCBI Taxonomy" id="6233"/>
    <lineage>
        <taxon>Eukaryota</taxon>
        <taxon>Metazoa</taxon>
        <taxon>Ecdysozoa</taxon>
        <taxon>Nematoda</taxon>
        <taxon>Chromadorea</taxon>
        <taxon>Rhabditida</taxon>
        <taxon>Tylenchina</taxon>
        <taxon>Panagrolaimomorpha</taxon>
        <taxon>Panagrolaimoidea</taxon>
        <taxon>Panagrolaimidae</taxon>
        <taxon>Panagrellus</taxon>
    </lineage>
</organism>
<dbReference type="Proteomes" id="UP000492821">
    <property type="component" value="Unassembled WGS sequence"/>
</dbReference>